<evidence type="ECO:0000313" key="3">
    <source>
        <dbReference type="Proteomes" id="UP001251870"/>
    </source>
</evidence>
<protein>
    <recommendedName>
        <fullName evidence="4">DUF559 domain-containing protein</fullName>
    </recommendedName>
</protein>
<organism evidence="2 3">
    <name type="scientific">Nesterenkonia aerolata</name>
    <dbReference type="NCBI Taxonomy" id="3074079"/>
    <lineage>
        <taxon>Bacteria</taxon>
        <taxon>Bacillati</taxon>
        <taxon>Actinomycetota</taxon>
        <taxon>Actinomycetes</taxon>
        <taxon>Micrococcales</taxon>
        <taxon>Micrococcaceae</taxon>
        <taxon>Nesterenkonia</taxon>
    </lineage>
</organism>
<name>A0ABU2DUF1_9MICC</name>
<dbReference type="Proteomes" id="UP001251870">
    <property type="component" value="Unassembled WGS sequence"/>
</dbReference>
<dbReference type="RefSeq" id="WP_310549119.1">
    <property type="nucleotide sequence ID" value="NZ_JAVKGR010000017.1"/>
</dbReference>
<dbReference type="SUPFAM" id="SSF52980">
    <property type="entry name" value="Restriction endonuclease-like"/>
    <property type="match status" value="1"/>
</dbReference>
<proteinExistence type="predicted"/>
<keyword evidence="3" id="KW-1185">Reference proteome</keyword>
<sequence length="333" mass="36770">MPNRFSSEIIHATDHPPHIPAGRRRRHLLENGLPETRLRREAAVGTTLRLAHGLYLPLPRAESAEEIEKILRLRPPSPEWALVQALTAEGPHVVSHQTAAIIHGLSDAPPAPPFHITSPRPGGQMRRPGVVVGHRSALSQEDVIEVNGVRVTSPARTWADCAANLPMIDGLVMADQAIRHPWPEWEGRSVPLATPAELEQALRRKGPARGVRRAREALGFARVGADSPPETRLRYAFHLAGLPEPDVNVAVVDDHGRVLFRPDLGFPQYKVAVQYDGAPHSDPLRIRKDVRRQEATEEEGWLQVVITADHMHSAAAPAVRKTVRALRSRGWEG</sequence>
<evidence type="ECO:0000256" key="1">
    <source>
        <dbReference type="SAM" id="MobiDB-lite"/>
    </source>
</evidence>
<dbReference type="InterPro" id="IPR011335">
    <property type="entry name" value="Restrct_endonuc-II-like"/>
</dbReference>
<evidence type="ECO:0000313" key="2">
    <source>
        <dbReference type="EMBL" id="MDR8020137.1"/>
    </source>
</evidence>
<reference evidence="2 3" key="1">
    <citation type="submission" date="2023-09" db="EMBL/GenBank/DDBJ databases">
        <title>Description of three actinobacteria isolated from air of manufacturing shop in a pharmaceutical factory.</title>
        <authorList>
            <person name="Zhang D.-F."/>
        </authorList>
    </citation>
    <scope>NUCLEOTIDE SEQUENCE [LARGE SCALE GENOMIC DNA]</scope>
    <source>
        <strain evidence="2 3">LY-0111</strain>
    </source>
</reference>
<comment type="caution">
    <text evidence="2">The sequence shown here is derived from an EMBL/GenBank/DDBJ whole genome shotgun (WGS) entry which is preliminary data.</text>
</comment>
<gene>
    <name evidence="2" type="ORF">RIL96_11230</name>
</gene>
<accession>A0ABU2DUF1</accession>
<feature type="region of interest" description="Disordered" evidence="1">
    <location>
        <begin position="1"/>
        <end position="22"/>
    </location>
</feature>
<evidence type="ECO:0008006" key="4">
    <source>
        <dbReference type="Google" id="ProtNLM"/>
    </source>
</evidence>
<dbReference type="EMBL" id="JAVKGR010000017">
    <property type="protein sequence ID" value="MDR8020137.1"/>
    <property type="molecule type" value="Genomic_DNA"/>
</dbReference>